<gene>
    <name evidence="1" type="ORF">H5410_064219</name>
</gene>
<comment type="caution">
    <text evidence="1">The sequence shown here is derived from an EMBL/GenBank/DDBJ whole genome shotgun (WGS) entry which is preliminary data.</text>
</comment>
<accession>A0A9J5VZX9</accession>
<evidence type="ECO:0000313" key="2">
    <source>
        <dbReference type="Proteomes" id="UP000824120"/>
    </source>
</evidence>
<keyword evidence="2" id="KW-1185">Reference proteome</keyword>
<dbReference type="AlphaFoldDB" id="A0A9J5VZX9"/>
<organism evidence="1 2">
    <name type="scientific">Solanum commersonii</name>
    <name type="common">Commerson's wild potato</name>
    <name type="synonym">Commerson's nightshade</name>
    <dbReference type="NCBI Taxonomy" id="4109"/>
    <lineage>
        <taxon>Eukaryota</taxon>
        <taxon>Viridiplantae</taxon>
        <taxon>Streptophyta</taxon>
        <taxon>Embryophyta</taxon>
        <taxon>Tracheophyta</taxon>
        <taxon>Spermatophyta</taxon>
        <taxon>Magnoliopsida</taxon>
        <taxon>eudicotyledons</taxon>
        <taxon>Gunneridae</taxon>
        <taxon>Pentapetalae</taxon>
        <taxon>asterids</taxon>
        <taxon>lamiids</taxon>
        <taxon>Solanales</taxon>
        <taxon>Solanaceae</taxon>
        <taxon>Solanoideae</taxon>
        <taxon>Solaneae</taxon>
        <taxon>Solanum</taxon>
    </lineage>
</organism>
<proteinExistence type="predicted"/>
<dbReference type="EMBL" id="JACXVP010000050">
    <property type="protein sequence ID" value="KAG5568765.1"/>
    <property type="molecule type" value="Genomic_DNA"/>
</dbReference>
<dbReference type="Proteomes" id="UP000824120">
    <property type="component" value="Unassembled WGS sequence"/>
</dbReference>
<evidence type="ECO:0000313" key="1">
    <source>
        <dbReference type="EMBL" id="KAG5568765.1"/>
    </source>
</evidence>
<sequence length="128" mass="15192">MLTTNTISPFDFKFKIKSGSDNSLPHFIKEYLSSNEFSRLLSPSKDWLRFEGAPLIRDLKELILWKIIDGMMIDISTRKKLHHQYIRRYSKSDPLYAKLREFITQKRVVILFASIAKRSLMISKHMKR</sequence>
<reference evidence="1" key="1">
    <citation type="submission" date="2020-09" db="EMBL/GenBank/DDBJ databases">
        <title>De no assembly of potato wild relative species, Solanum commersonii.</title>
        <authorList>
            <person name="Cho K."/>
        </authorList>
    </citation>
    <scope>NUCLEOTIDE SEQUENCE</scope>
    <source>
        <strain evidence="1">LZ3.2</strain>
        <tissue evidence="1">Leaf</tissue>
    </source>
</reference>
<name>A0A9J5VZX9_SOLCO</name>
<protein>
    <submittedName>
        <fullName evidence="1">Uncharacterized protein</fullName>
    </submittedName>
</protein>